<sequence>MTASFLVRGALLLGLGLGLISCEDGVEVKFAAPFPAGGRDVAAFPTRRRAVYTAPDSVTSLCVGASAVWRQQLHRYTFGRKMLDSLPHRLRADSTYQDDTGQLHYLKVVGSDSIRDSWLGLDTLFALAGNRASRLRRFQGRYYLSTPTETAEAWDVQRLEIVGHRLIWQTISTDTLRLLALDTATVRHHRAKGISYYLLSPGPGYQASQISRYAGLWQTEGEFRRRR</sequence>
<dbReference type="EMBL" id="JACXAC010000006">
    <property type="protein sequence ID" value="MBD2724397.1"/>
    <property type="molecule type" value="Genomic_DNA"/>
</dbReference>
<dbReference type="RefSeq" id="WP_190928123.1">
    <property type="nucleotide sequence ID" value="NZ_JACXAC010000006.1"/>
</dbReference>
<gene>
    <name evidence="1" type="ORF">IC234_19880</name>
</gene>
<evidence type="ECO:0000313" key="1">
    <source>
        <dbReference type="EMBL" id="MBD2724397.1"/>
    </source>
</evidence>
<protein>
    <recommendedName>
        <fullName evidence="3">Lipoprotein</fullName>
    </recommendedName>
</protein>
<name>A0ABR8K0A7_9BACT</name>
<evidence type="ECO:0008006" key="3">
    <source>
        <dbReference type="Google" id="ProtNLM"/>
    </source>
</evidence>
<comment type="caution">
    <text evidence="1">The sequence shown here is derived from an EMBL/GenBank/DDBJ whole genome shotgun (WGS) entry which is preliminary data.</text>
</comment>
<reference evidence="1 2" key="1">
    <citation type="submission" date="2020-09" db="EMBL/GenBank/DDBJ databases">
        <authorList>
            <person name="Kim M.K."/>
        </authorList>
    </citation>
    <scope>NUCLEOTIDE SEQUENCE [LARGE SCALE GENOMIC DNA]</scope>
    <source>
        <strain evidence="1 2">BT189</strain>
    </source>
</reference>
<keyword evidence="2" id="KW-1185">Reference proteome</keyword>
<accession>A0ABR8K0A7</accession>
<evidence type="ECO:0000313" key="2">
    <source>
        <dbReference type="Proteomes" id="UP000606003"/>
    </source>
</evidence>
<proteinExistence type="predicted"/>
<organism evidence="1 2">
    <name type="scientific">Hymenobacter armeniacus</name>
    <dbReference type="NCBI Taxonomy" id="2771358"/>
    <lineage>
        <taxon>Bacteria</taxon>
        <taxon>Pseudomonadati</taxon>
        <taxon>Bacteroidota</taxon>
        <taxon>Cytophagia</taxon>
        <taxon>Cytophagales</taxon>
        <taxon>Hymenobacteraceae</taxon>
        <taxon>Hymenobacter</taxon>
    </lineage>
</organism>
<dbReference type="Proteomes" id="UP000606003">
    <property type="component" value="Unassembled WGS sequence"/>
</dbReference>